<keyword evidence="3" id="KW-1185">Reference proteome</keyword>
<name>A0AA39YAH9_9PEZI</name>
<dbReference type="EMBL" id="JAULSV010000003">
    <property type="protein sequence ID" value="KAK0649048.1"/>
    <property type="molecule type" value="Genomic_DNA"/>
</dbReference>
<evidence type="ECO:0000313" key="2">
    <source>
        <dbReference type="EMBL" id="KAK0649048.1"/>
    </source>
</evidence>
<sequence length="63" mass="7170">MSIPRRHFPPITSRSHLEKKMRRIGAPELKSAGIGWPWPPVRQPGTCEVHVDHSTAPFLCTDR</sequence>
<protein>
    <submittedName>
        <fullName evidence="2">Uncharacterized protein</fullName>
    </submittedName>
</protein>
<dbReference type="AlphaFoldDB" id="A0AA39YAH9"/>
<feature type="region of interest" description="Disordered" evidence="1">
    <location>
        <begin position="1"/>
        <end position="23"/>
    </location>
</feature>
<dbReference type="Proteomes" id="UP001174936">
    <property type="component" value="Unassembled WGS sequence"/>
</dbReference>
<comment type="caution">
    <text evidence="2">The sequence shown here is derived from an EMBL/GenBank/DDBJ whole genome shotgun (WGS) entry which is preliminary data.</text>
</comment>
<proteinExistence type="predicted"/>
<evidence type="ECO:0000256" key="1">
    <source>
        <dbReference type="SAM" id="MobiDB-lite"/>
    </source>
</evidence>
<reference evidence="2" key="1">
    <citation type="submission" date="2023-06" db="EMBL/GenBank/DDBJ databases">
        <title>Genome-scale phylogeny and comparative genomics of the fungal order Sordariales.</title>
        <authorList>
            <consortium name="Lawrence Berkeley National Laboratory"/>
            <person name="Hensen N."/>
            <person name="Bonometti L."/>
            <person name="Westerberg I."/>
            <person name="Brannstrom I.O."/>
            <person name="Guillou S."/>
            <person name="Cros-Aarteil S."/>
            <person name="Calhoun S."/>
            <person name="Haridas S."/>
            <person name="Kuo A."/>
            <person name="Mondo S."/>
            <person name="Pangilinan J."/>
            <person name="Riley R."/>
            <person name="Labutti K."/>
            <person name="Andreopoulos B."/>
            <person name="Lipzen A."/>
            <person name="Chen C."/>
            <person name="Yanf M."/>
            <person name="Daum C."/>
            <person name="Ng V."/>
            <person name="Clum A."/>
            <person name="Steindorff A."/>
            <person name="Ohm R."/>
            <person name="Martin F."/>
            <person name="Silar P."/>
            <person name="Natvig D."/>
            <person name="Lalanne C."/>
            <person name="Gautier V."/>
            <person name="Ament-Velasquez S.L."/>
            <person name="Kruys A."/>
            <person name="Hutchinson M.I."/>
            <person name="Powell A.J."/>
            <person name="Barry K."/>
            <person name="Miller A.N."/>
            <person name="Grigoriev I.V."/>
            <person name="Debuchy R."/>
            <person name="Gladieux P."/>
            <person name="Thoren M.H."/>
            <person name="Johannesson H."/>
        </authorList>
    </citation>
    <scope>NUCLEOTIDE SEQUENCE</scope>
    <source>
        <strain evidence="2">SMH2532-1</strain>
    </source>
</reference>
<evidence type="ECO:0000313" key="3">
    <source>
        <dbReference type="Proteomes" id="UP001174936"/>
    </source>
</evidence>
<accession>A0AA39YAH9</accession>
<gene>
    <name evidence="2" type="ORF">B0T16DRAFT_409330</name>
</gene>
<organism evidence="2 3">
    <name type="scientific">Cercophora newfieldiana</name>
    <dbReference type="NCBI Taxonomy" id="92897"/>
    <lineage>
        <taxon>Eukaryota</taxon>
        <taxon>Fungi</taxon>
        <taxon>Dikarya</taxon>
        <taxon>Ascomycota</taxon>
        <taxon>Pezizomycotina</taxon>
        <taxon>Sordariomycetes</taxon>
        <taxon>Sordariomycetidae</taxon>
        <taxon>Sordariales</taxon>
        <taxon>Lasiosphaeriaceae</taxon>
        <taxon>Cercophora</taxon>
    </lineage>
</organism>